<proteinExistence type="predicted"/>
<organism evidence="1">
    <name type="scientific">Neisseria gonorrhoeae</name>
    <dbReference type="NCBI Taxonomy" id="485"/>
    <lineage>
        <taxon>Bacteria</taxon>
        <taxon>Pseudomonadati</taxon>
        <taxon>Pseudomonadota</taxon>
        <taxon>Betaproteobacteria</taxon>
        <taxon>Neisseriales</taxon>
        <taxon>Neisseriaceae</taxon>
        <taxon>Neisseria</taxon>
    </lineage>
</organism>
<dbReference type="AlphaFoldDB" id="D5K9E5"/>
<evidence type="ECO:0000313" key="2">
    <source>
        <dbReference type="EMBL" id="ADF36636.1"/>
    </source>
</evidence>
<reference evidence="1" key="1">
    <citation type="journal article" date="2010" name="PLoS ONE">
        <title>Conjugative plasmids of Neisseria gonorrhoeae.</title>
        <authorList>
            <person name="Pachulec E."/>
            <person name="van der Does C."/>
        </authorList>
    </citation>
    <scope>NUCLEOTIDE SEQUENCE</scope>
    <source>
        <strain evidence="1">5050</strain>
        <strain evidence="2">5289</strain>
        <plasmid evidence="1">pEP5050</plasmid>
        <plasmid evidence="2">pEP5289</plasmid>
    </source>
</reference>
<accession>D5K9E5</accession>
<name>D5K9E5_NEIGO</name>
<protein>
    <submittedName>
        <fullName evidence="1">Epsilon_2 antitoxin</fullName>
    </submittedName>
</protein>
<sequence length="84" mass="9602">MQMQETIPGINYEVALELLGDSMRPLIQARESEFVKDKPNQAFIEYCTARLEAIDMLRDSLSPEDTDIIARIFNPDDQTVGRVK</sequence>
<keyword evidence="1" id="KW-0614">Plasmid</keyword>
<evidence type="ECO:0000313" key="1">
    <source>
        <dbReference type="EMBL" id="ADF36618.1"/>
    </source>
</evidence>
<geneLocation type="plasmid" evidence="1">
    <name>pEP5050</name>
</geneLocation>
<dbReference type="EMBL" id="GU479466">
    <property type="protein sequence ID" value="ADF36636.1"/>
    <property type="molecule type" value="Genomic_DNA"/>
</dbReference>
<dbReference type="EMBL" id="GU479464">
    <property type="protein sequence ID" value="ADF36618.1"/>
    <property type="molecule type" value="Genomic_DNA"/>
</dbReference>
<dbReference type="RefSeq" id="WP_013085578.1">
    <property type="nucleotide sequence ID" value="NC_014105.1"/>
</dbReference>
<geneLocation type="plasmid" evidence="2">
    <name>pEP5289</name>
</geneLocation>